<evidence type="ECO:0000256" key="7">
    <source>
        <dbReference type="ARBA" id="ARBA00023136"/>
    </source>
</evidence>
<evidence type="ECO:0000313" key="9">
    <source>
        <dbReference type="EMBL" id="ANS67089.1"/>
    </source>
</evidence>
<protein>
    <recommendedName>
        <fullName evidence="8">Probable membrane transporter protein</fullName>
    </recommendedName>
</protein>
<keyword evidence="6 8" id="KW-1133">Transmembrane helix</keyword>
<evidence type="ECO:0000256" key="6">
    <source>
        <dbReference type="ARBA" id="ARBA00022989"/>
    </source>
</evidence>
<keyword evidence="5 8" id="KW-0812">Transmembrane</keyword>
<evidence type="ECO:0000256" key="2">
    <source>
        <dbReference type="ARBA" id="ARBA00009142"/>
    </source>
</evidence>
<feature type="transmembrane region" description="Helical" evidence="8">
    <location>
        <begin position="183"/>
        <end position="200"/>
    </location>
</feature>
<dbReference type="GO" id="GO:0005886">
    <property type="term" value="C:plasma membrane"/>
    <property type="evidence" value="ECO:0007669"/>
    <property type="project" value="UniProtKB-SubCell"/>
</dbReference>
<accession>A0A1B1MEP0</accession>
<organism evidence="9 10">
    <name type="scientific">Streptomyces lincolnensis</name>
    <dbReference type="NCBI Taxonomy" id="1915"/>
    <lineage>
        <taxon>Bacteria</taxon>
        <taxon>Bacillati</taxon>
        <taxon>Actinomycetota</taxon>
        <taxon>Actinomycetes</taxon>
        <taxon>Kitasatosporales</taxon>
        <taxon>Streptomycetaceae</taxon>
        <taxon>Streptomyces</taxon>
    </lineage>
</organism>
<feature type="transmembrane region" description="Helical" evidence="8">
    <location>
        <begin position="231"/>
        <end position="250"/>
    </location>
</feature>
<keyword evidence="10" id="KW-1185">Reference proteome</keyword>
<feature type="transmembrane region" description="Helical" evidence="8">
    <location>
        <begin position="75"/>
        <end position="93"/>
    </location>
</feature>
<feature type="transmembrane region" description="Helical" evidence="8">
    <location>
        <begin position="45"/>
        <end position="63"/>
    </location>
</feature>
<evidence type="ECO:0000256" key="4">
    <source>
        <dbReference type="ARBA" id="ARBA00022475"/>
    </source>
</evidence>
<keyword evidence="3" id="KW-0813">Transport</keyword>
<dbReference type="KEGG" id="sls:SLINC_4865"/>
<name>A0A1B1MEP0_STRLN</name>
<dbReference type="InterPro" id="IPR002781">
    <property type="entry name" value="TM_pro_TauE-like"/>
</dbReference>
<dbReference type="PANTHER" id="PTHR30269:SF0">
    <property type="entry name" value="MEMBRANE TRANSPORTER PROTEIN YFCA-RELATED"/>
    <property type="match status" value="1"/>
</dbReference>
<evidence type="ECO:0000256" key="1">
    <source>
        <dbReference type="ARBA" id="ARBA00004651"/>
    </source>
</evidence>
<reference evidence="9 10" key="1">
    <citation type="submission" date="2016-07" db="EMBL/GenBank/DDBJ databases">
        <title>Enhancement of antibiotic productionsby engineered nitrateutilization in actinobacteria.</title>
        <authorList>
            <person name="Meng S.C."/>
        </authorList>
    </citation>
    <scope>NUCLEOTIDE SEQUENCE [LARGE SCALE GENOMIC DNA]</scope>
    <source>
        <strain evidence="9 10">NRRL 2936</strain>
    </source>
</reference>
<dbReference type="PATRIC" id="fig|1915.4.peg.5406"/>
<keyword evidence="4 8" id="KW-1003">Cell membrane</keyword>
<evidence type="ECO:0000313" key="10">
    <source>
        <dbReference type="Proteomes" id="UP000092598"/>
    </source>
</evidence>
<dbReference type="EMBL" id="CP016438">
    <property type="protein sequence ID" value="ANS67089.1"/>
    <property type="molecule type" value="Genomic_DNA"/>
</dbReference>
<dbReference type="PANTHER" id="PTHR30269">
    <property type="entry name" value="TRANSMEMBRANE PROTEIN YFCA"/>
    <property type="match status" value="1"/>
</dbReference>
<dbReference type="Pfam" id="PF01925">
    <property type="entry name" value="TauE"/>
    <property type="match status" value="1"/>
</dbReference>
<gene>
    <name evidence="9" type="ORF">SLINC_4865</name>
</gene>
<feature type="transmembrane region" description="Helical" evidence="8">
    <location>
        <begin position="206"/>
        <end position="224"/>
    </location>
</feature>
<dbReference type="AlphaFoldDB" id="A0A1B1MEP0"/>
<keyword evidence="7 8" id="KW-0472">Membrane</keyword>
<proteinExistence type="inferred from homology"/>
<sequence length="251" mass="25567">MNGMEAAAIAAASVAAGAINAVVGSGTLITFPTLVACGFPPVLANVTNNIGLVPGVLSAAYGYRRELRGQLRRLLRFGVASLIGGLTGAVLLLQLDSSAFDTVVPVLILAACVLVLLQPRLNAWLKRREQRGGEDGGVPMWCGVLGTGVYGGYFGAAQGVILMGLFGSFLRDDLQRLNAAKNVLAAIVNGAAAVVFIAVADVDWTAAAVIAAGSTLGGLIGARVGRRLPAVVLRSVIVVVGVTAATFMIVT</sequence>
<evidence type="ECO:0000256" key="5">
    <source>
        <dbReference type="ARBA" id="ARBA00022692"/>
    </source>
</evidence>
<dbReference type="InterPro" id="IPR052017">
    <property type="entry name" value="TSUP"/>
</dbReference>
<comment type="similarity">
    <text evidence="2 8">Belongs to the 4-toluene sulfonate uptake permease (TSUP) (TC 2.A.102) family.</text>
</comment>
<comment type="subcellular location">
    <subcellularLocation>
        <location evidence="1 8">Cell membrane</location>
        <topology evidence="1 8">Multi-pass membrane protein</topology>
    </subcellularLocation>
</comment>
<evidence type="ECO:0000256" key="3">
    <source>
        <dbReference type="ARBA" id="ARBA00022448"/>
    </source>
</evidence>
<dbReference type="Proteomes" id="UP000092598">
    <property type="component" value="Chromosome"/>
</dbReference>
<dbReference type="STRING" id="1915.SLINC_4865"/>
<dbReference type="OrthoDB" id="3782574at2"/>
<evidence type="ECO:0000256" key="8">
    <source>
        <dbReference type="RuleBase" id="RU363041"/>
    </source>
</evidence>